<sequence>MHACLCEVLQLLAILAVLILVLITFIAHVTANRMPNLHRLEEEKHFIAENGVKKSFPSIHDTPTKDLSVVVPSYNEETRLPVMLDEALEFLEKRQKARPSFGYELIIVDDGSKDKTTEVGLNYSKRYGSDKVRVLTLKRNRGKGGAVRLGVLVSRGKTILMADADGATKFQDLENVEKELLRLKPWPDNMAISCGSRAHLEQESIAKRSVFRTILMHGFHFLVWFLCVRGVRDTQCGFKLFTREAAARTFSTLYVDRWAFDAELLYIAQCLKIPVAEVAVNWTEIEGSKLVPFWSWLQMGRDLLFIRLRYLTGAWKIDPTRKLN</sequence>
<evidence type="ECO:0000256" key="6">
    <source>
        <dbReference type="ARBA" id="ARBA00022679"/>
    </source>
</evidence>
<dbReference type="AlphaFoldDB" id="A0A8C5R7H5"/>
<dbReference type="Gene3D" id="3.90.550.10">
    <property type="entry name" value="Spore Coat Polysaccharide Biosynthesis Protein SpsA, Chain A"/>
    <property type="match status" value="1"/>
</dbReference>
<evidence type="ECO:0000256" key="7">
    <source>
        <dbReference type="ARBA" id="ARBA00022692"/>
    </source>
</evidence>
<name>A0A8C5R7H5_9ANUR</name>
<dbReference type="GO" id="GO:0004581">
    <property type="term" value="F:dolichyl-phosphate beta-glucosyltransferase activity"/>
    <property type="evidence" value="ECO:0007669"/>
    <property type="project" value="UniProtKB-EC"/>
</dbReference>
<evidence type="ECO:0000256" key="1">
    <source>
        <dbReference type="ARBA" id="ARBA00004389"/>
    </source>
</evidence>
<evidence type="ECO:0000256" key="3">
    <source>
        <dbReference type="ARBA" id="ARBA00006739"/>
    </source>
</evidence>
<evidence type="ECO:0000256" key="5">
    <source>
        <dbReference type="ARBA" id="ARBA00022676"/>
    </source>
</evidence>
<dbReference type="FunFam" id="3.90.550.10:FF:000068">
    <property type="entry name" value="ALG5, dolichyl-phosphate beta-glucosyltransferase"/>
    <property type="match status" value="1"/>
</dbReference>
<dbReference type="GeneTree" id="ENSGT00940000153481"/>
<evidence type="ECO:0000256" key="2">
    <source>
        <dbReference type="ARBA" id="ARBA00004922"/>
    </source>
</evidence>
<comment type="catalytic activity">
    <reaction evidence="12">
        <text>a di-trans,poly-cis-dolichyl phosphate + UDP-alpha-D-glucose = a di-trans,poly-cis-dolichyl beta-D-glucosyl phosphate + UDP</text>
        <dbReference type="Rhea" id="RHEA:15401"/>
        <dbReference type="Rhea" id="RHEA-COMP:19498"/>
        <dbReference type="Rhea" id="RHEA-COMP:19502"/>
        <dbReference type="ChEBI" id="CHEBI:57525"/>
        <dbReference type="ChEBI" id="CHEBI:57683"/>
        <dbReference type="ChEBI" id="CHEBI:58223"/>
        <dbReference type="ChEBI" id="CHEBI:58885"/>
        <dbReference type="EC" id="2.4.1.117"/>
    </reaction>
    <physiologicalReaction direction="left-to-right" evidence="12">
        <dbReference type="Rhea" id="RHEA:15402"/>
    </physiologicalReaction>
</comment>
<evidence type="ECO:0000256" key="9">
    <source>
        <dbReference type="ARBA" id="ARBA00022968"/>
    </source>
</evidence>
<keyword evidence="5" id="KW-0328">Glycosyltransferase</keyword>
<comment type="subcellular location">
    <subcellularLocation>
        <location evidence="1">Endoplasmic reticulum membrane</location>
        <topology evidence="1">Single-pass membrane protein</topology>
    </subcellularLocation>
</comment>
<evidence type="ECO:0000256" key="11">
    <source>
        <dbReference type="ARBA" id="ARBA00023136"/>
    </source>
</evidence>
<dbReference type="InterPro" id="IPR029044">
    <property type="entry name" value="Nucleotide-diphossugar_trans"/>
</dbReference>
<feature type="domain" description="Glycosyltransferase 2-like" evidence="16">
    <location>
        <begin position="68"/>
        <end position="247"/>
    </location>
</feature>
<evidence type="ECO:0000313" key="17">
    <source>
        <dbReference type="Ensembl" id="ENSLLEP00000047731.1"/>
    </source>
</evidence>
<dbReference type="EC" id="2.4.1.117" evidence="4"/>
<reference evidence="17" key="1">
    <citation type="submission" date="2025-08" db="UniProtKB">
        <authorList>
            <consortium name="Ensembl"/>
        </authorList>
    </citation>
    <scope>IDENTIFICATION</scope>
</reference>
<gene>
    <name evidence="17" type="primary">ALG5</name>
</gene>
<dbReference type="Ensembl" id="ENSLLET00000049602.1">
    <property type="protein sequence ID" value="ENSLLEP00000047731.1"/>
    <property type="gene ID" value="ENSLLEG00000030125.1"/>
</dbReference>
<dbReference type="Pfam" id="PF00535">
    <property type="entry name" value="Glycos_transf_2"/>
    <property type="match status" value="1"/>
</dbReference>
<dbReference type="GO" id="GO:0005789">
    <property type="term" value="C:endoplasmic reticulum membrane"/>
    <property type="evidence" value="ECO:0007669"/>
    <property type="project" value="UniProtKB-SubCell"/>
</dbReference>
<dbReference type="InterPro" id="IPR035518">
    <property type="entry name" value="DPG_synthase"/>
</dbReference>
<comment type="similarity">
    <text evidence="3">Belongs to the glycosyltransferase 2 family.</text>
</comment>
<evidence type="ECO:0000256" key="12">
    <source>
        <dbReference type="ARBA" id="ARBA00045097"/>
    </source>
</evidence>
<evidence type="ECO:0000256" key="14">
    <source>
        <dbReference type="ARBA" id="ARBA00083115"/>
    </source>
</evidence>
<keyword evidence="6" id="KW-0808">Transferase</keyword>
<keyword evidence="11 15" id="KW-0472">Membrane</keyword>
<dbReference type="OrthoDB" id="3784at2759"/>
<reference evidence="17" key="2">
    <citation type="submission" date="2025-09" db="UniProtKB">
        <authorList>
            <consortium name="Ensembl"/>
        </authorList>
    </citation>
    <scope>IDENTIFICATION</scope>
</reference>
<evidence type="ECO:0000313" key="18">
    <source>
        <dbReference type="Proteomes" id="UP000694569"/>
    </source>
</evidence>
<keyword evidence="9" id="KW-0735">Signal-anchor</keyword>
<dbReference type="GO" id="GO:0006487">
    <property type="term" value="P:protein N-linked glycosylation"/>
    <property type="evidence" value="ECO:0007669"/>
    <property type="project" value="TreeGrafter"/>
</dbReference>
<dbReference type="SUPFAM" id="SSF53448">
    <property type="entry name" value="Nucleotide-diphospho-sugar transferases"/>
    <property type="match status" value="1"/>
</dbReference>
<keyword evidence="8" id="KW-0256">Endoplasmic reticulum</keyword>
<evidence type="ECO:0000256" key="10">
    <source>
        <dbReference type="ARBA" id="ARBA00022989"/>
    </source>
</evidence>
<accession>A0A8C5R7H5</accession>
<evidence type="ECO:0000259" key="16">
    <source>
        <dbReference type="Pfam" id="PF00535"/>
    </source>
</evidence>
<protein>
    <recommendedName>
        <fullName evidence="13">Dolichyl-phosphate beta-glucosyltransferase</fullName>
        <ecNumber evidence="4">2.4.1.117</ecNumber>
    </recommendedName>
    <alternativeName>
        <fullName evidence="14">Asparagine-linked glycosylation protein 5 homolog</fullName>
    </alternativeName>
</protein>
<comment type="pathway">
    <text evidence="2">Protein modification; protein glycosylation.</text>
</comment>
<keyword evidence="18" id="KW-1185">Reference proteome</keyword>
<organism evidence="17 18">
    <name type="scientific">Leptobrachium leishanense</name>
    <name type="common">Leishan spiny toad</name>
    <dbReference type="NCBI Taxonomy" id="445787"/>
    <lineage>
        <taxon>Eukaryota</taxon>
        <taxon>Metazoa</taxon>
        <taxon>Chordata</taxon>
        <taxon>Craniata</taxon>
        <taxon>Vertebrata</taxon>
        <taxon>Euteleostomi</taxon>
        <taxon>Amphibia</taxon>
        <taxon>Batrachia</taxon>
        <taxon>Anura</taxon>
        <taxon>Pelobatoidea</taxon>
        <taxon>Megophryidae</taxon>
        <taxon>Leptobrachium</taxon>
    </lineage>
</organism>
<keyword evidence="7 15" id="KW-0812">Transmembrane</keyword>
<feature type="transmembrane region" description="Helical" evidence="15">
    <location>
        <begin position="12"/>
        <end position="31"/>
    </location>
</feature>
<evidence type="ECO:0000256" key="4">
    <source>
        <dbReference type="ARBA" id="ARBA00012583"/>
    </source>
</evidence>
<dbReference type="PANTHER" id="PTHR10859:SF91">
    <property type="entry name" value="DOLICHYL-PHOSPHATE BETA-GLUCOSYLTRANSFERASE"/>
    <property type="match status" value="1"/>
</dbReference>
<evidence type="ECO:0000256" key="15">
    <source>
        <dbReference type="SAM" id="Phobius"/>
    </source>
</evidence>
<dbReference type="PANTHER" id="PTHR10859">
    <property type="entry name" value="GLYCOSYL TRANSFERASE"/>
    <property type="match status" value="1"/>
</dbReference>
<evidence type="ECO:0000256" key="13">
    <source>
        <dbReference type="ARBA" id="ARBA00070518"/>
    </source>
</evidence>
<keyword evidence="10 15" id="KW-1133">Transmembrane helix</keyword>
<dbReference type="Proteomes" id="UP000694569">
    <property type="component" value="Unplaced"/>
</dbReference>
<dbReference type="InterPro" id="IPR001173">
    <property type="entry name" value="Glyco_trans_2-like"/>
</dbReference>
<proteinExistence type="inferred from homology"/>
<dbReference type="CDD" id="cd04188">
    <property type="entry name" value="DPG_synthase"/>
    <property type="match status" value="1"/>
</dbReference>
<evidence type="ECO:0000256" key="8">
    <source>
        <dbReference type="ARBA" id="ARBA00022824"/>
    </source>
</evidence>